<feature type="domain" description="HTH araC/xylS-type" evidence="3">
    <location>
        <begin position="11"/>
        <end position="59"/>
    </location>
</feature>
<dbReference type="InterPro" id="IPR050908">
    <property type="entry name" value="SmbC-like"/>
</dbReference>
<sequence>MSRNENVSSFSNVIDLIHSHLDTELRLQVLAAVSGFSPYHFRRIFKGIVGEKLDNFIQRIVSKRPRACSCNGRTCP</sequence>
<proteinExistence type="predicted"/>
<dbReference type="RefSeq" id="WP_328281872.1">
    <property type="nucleotide sequence ID" value="NZ_JARTLD010000067.1"/>
</dbReference>
<protein>
    <submittedName>
        <fullName evidence="4">AraC family transcriptional regulator</fullName>
    </submittedName>
</protein>
<gene>
    <name evidence="4" type="ORF">P9847_24610</name>
</gene>
<reference evidence="4 5" key="1">
    <citation type="submission" date="2023-03" db="EMBL/GenBank/DDBJ databases">
        <title>Bacillus Genome Sequencing.</title>
        <authorList>
            <person name="Dunlap C."/>
        </authorList>
    </citation>
    <scope>NUCLEOTIDE SEQUENCE [LARGE SCALE GENOMIC DNA]</scope>
    <source>
        <strain evidence="4 5">NRS-52</strain>
    </source>
</reference>
<evidence type="ECO:0000313" key="5">
    <source>
        <dbReference type="Proteomes" id="UP001343257"/>
    </source>
</evidence>
<accession>A0ABU6Q1Y2</accession>
<dbReference type="SUPFAM" id="SSF46689">
    <property type="entry name" value="Homeodomain-like"/>
    <property type="match status" value="1"/>
</dbReference>
<evidence type="ECO:0000259" key="3">
    <source>
        <dbReference type="PROSITE" id="PS01124"/>
    </source>
</evidence>
<name>A0ABU6Q1Y2_9BACL</name>
<organism evidence="4 5">
    <name type="scientific">Paenibacillus chibensis</name>
    <dbReference type="NCBI Taxonomy" id="59846"/>
    <lineage>
        <taxon>Bacteria</taxon>
        <taxon>Bacillati</taxon>
        <taxon>Bacillota</taxon>
        <taxon>Bacilli</taxon>
        <taxon>Bacillales</taxon>
        <taxon>Paenibacillaceae</taxon>
        <taxon>Paenibacillus</taxon>
    </lineage>
</organism>
<dbReference type="EMBL" id="JARTLD010000067">
    <property type="protein sequence ID" value="MED5020456.1"/>
    <property type="molecule type" value="Genomic_DNA"/>
</dbReference>
<keyword evidence="5" id="KW-1185">Reference proteome</keyword>
<dbReference type="Gene3D" id="1.10.10.60">
    <property type="entry name" value="Homeodomain-like"/>
    <property type="match status" value="1"/>
</dbReference>
<comment type="caution">
    <text evidence="4">The sequence shown here is derived from an EMBL/GenBank/DDBJ whole genome shotgun (WGS) entry which is preliminary data.</text>
</comment>
<evidence type="ECO:0000256" key="1">
    <source>
        <dbReference type="ARBA" id="ARBA00023015"/>
    </source>
</evidence>
<evidence type="ECO:0000313" key="4">
    <source>
        <dbReference type="EMBL" id="MED5020456.1"/>
    </source>
</evidence>
<dbReference type="InterPro" id="IPR018060">
    <property type="entry name" value="HTH_AraC"/>
</dbReference>
<evidence type="ECO:0000256" key="2">
    <source>
        <dbReference type="ARBA" id="ARBA00023163"/>
    </source>
</evidence>
<dbReference type="PANTHER" id="PTHR40055:SF1">
    <property type="entry name" value="TRANSCRIPTIONAL REGULATOR YGIV-RELATED"/>
    <property type="match status" value="1"/>
</dbReference>
<dbReference type="PROSITE" id="PS01124">
    <property type="entry name" value="HTH_ARAC_FAMILY_2"/>
    <property type="match status" value="1"/>
</dbReference>
<dbReference type="Pfam" id="PF00165">
    <property type="entry name" value="HTH_AraC"/>
    <property type="match status" value="1"/>
</dbReference>
<keyword evidence="1" id="KW-0805">Transcription regulation</keyword>
<dbReference type="PANTHER" id="PTHR40055">
    <property type="entry name" value="TRANSCRIPTIONAL REGULATOR YGIV-RELATED"/>
    <property type="match status" value="1"/>
</dbReference>
<keyword evidence="2" id="KW-0804">Transcription</keyword>
<dbReference type="InterPro" id="IPR009057">
    <property type="entry name" value="Homeodomain-like_sf"/>
</dbReference>
<dbReference type="Proteomes" id="UP001343257">
    <property type="component" value="Unassembled WGS sequence"/>
</dbReference>